<dbReference type="InterPro" id="IPR050606">
    <property type="entry name" value="Calponin-like"/>
</dbReference>
<dbReference type="InterPro" id="IPR000557">
    <property type="entry name" value="Calponin_repeat"/>
</dbReference>
<dbReference type="SUPFAM" id="SSF47576">
    <property type="entry name" value="Calponin-homology domain, CH-domain"/>
    <property type="match status" value="1"/>
</dbReference>
<organism evidence="3 4">
    <name type="scientific">Mytilus coruscus</name>
    <name type="common">Sea mussel</name>
    <dbReference type="NCBI Taxonomy" id="42192"/>
    <lineage>
        <taxon>Eukaryota</taxon>
        <taxon>Metazoa</taxon>
        <taxon>Spiralia</taxon>
        <taxon>Lophotrochozoa</taxon>
        <taxon>Mollusca</taxon>
        <taxon>Bivalvia</taxon>
        <taxon>Autobranchia</taxon>
        <taxon>Pteriomorphia</taxon>
        <taxon>Mytilida</taxon>
        <taxon>Mytiloidea</taxon>
        <taxon>Mytilidae</taxon>
        <taxon>Mytilinae</taxon>
        <taxon>Mytilus</taxon>
    </lineage>
</organism>
<feature type="domain" description="Calponin-homology (CH)" evidence="2">
    <location>
        <begin position="27"/>
        <end position="145"/>
    </location>
</feature>
<keyword evidence="4" id="KW-1185">Reference proteome</keyword>
<dbReference type="InterPro" id="IPR036872">
    <property type="entry name" value="CH_dom_sf"/>
</dbReference>
<evidence type="ECO:0000259" key="2">
    <source>
        <dbReference type="SMART" id="SM00033"/>
    </source>
</evidence>
<protein>
    <submittedName>
        <fullName evidence="3">TAGLN</fullName>
    </submittedName>
</protein>
<sequence length="209" mass="23736">MATYRAAKSGLARESQEKINRSFDIDEAKKCLKWISSTSGDTIEINGIEEREKMMMFFHTTLKDGMVLCRLIDALLLPQDKIDFNSKSFQETKLPAFQSARERERIGIFLNKAKAYGVSEANIFQTDNLYERTNLVQVCNTIRALGIEAQSKPGYSGDMIWPKKSEENRRTFTEDQLKAGQQIISLQYGTNKGASQAGMNFGKQRKILD</sequence>
<dbReference type="Gene3D" id="1.10.418.10">
    <property type="entry name" value="Calponin-like domain"/>
    <property type="match status" value="1"/>
</dbReference>
<accession>A0A6J8AZS8</accession>
<proteinExistence type="inferred from homology"/>
<evidence type="ECO:0000313" key="3">
    <source>
        <dbReference type="EMBL" id="CAC5376197.1"/>
    </source>
</evidence>
<dbReference type="InterPro" id="IPR003096">
    <property type="entry name" value="SM22_calponin"/>
</dbReference>
<evidence type="ECO:0000256" key="1">
    <source>
        <dbReference type="ARBA" id="ARBA00009631"/>
    </source>
</evidence>
<dbReference type="Pfam" id="PF00402">
    <property type="entry name" value="Calponin"/>
    <property type="match status" value="1"/>
</dbReference>
<dbReference type="PROSITE" id="PS51122">
    <property type="entry name" value="CALPONIN_2"/>
    <property type="match status" value="1"/>
</dbReference>
<dbReference type="InterPro" id="IPR001715">
    <property type="entry name" value="CH_dom"/>
</dbReference>
<comment type="similarity">
    <text evidence="1">Belongs to the calponin family.</text>
</comment>
<dbReference type="GO" id="GO:0007015">
    <property type="term" value="P:actin filament organization"/>
    <property type="evidence" value="ECO:0007669"/>
    <property type="project" value="TreeGrafter"/>
</dbReference>
<dbReference type="PRINTS" id="PR00888">
    <property type="entry name" value="SM22CALPONIN"/>
</dbReference>
<dbReference type="PANTHER" id="PTHR47385">
    <property type="entry name" value="CALPONIN"/>
    <property type="match status" value="1"/>
</dbReference>
<dbReference type="GO" id="GO:0015629">
    <property type="term" value="C:actin cytoskeleton"/>
    <property type="evidence" value="ECO:0007669"/>
    <property type="project" value="TreeGrafter"/>
</dbReference>
<name>A0A6J8AZS8_MYTCO</name>
<dbReference type="GO" id="GO:0051015">
    <property type="term" value="F:actin filament binding"/>
    <property type="evidence" value="ECO:0007669"/>
    <property type="project" value="TreeGrafter"/>
</dbReference>
<dbReference type="OrthoDB" id="21595at2759"/>
<dbReference type="EMBL" id="CACVKT020002176">
    <property type="protein sequence ID" value="CAC5376197.1"/>
    <property type="molecule type" value="Genomic_DNA"/>
</dbReference>
<reference evidence="3 4" key="1">
    <citation type="submission" date="2020-06" db="EMBL/GenBank/DDBJ databases">
        <authorList>
            <person name="Li R."/>
            <person name="Bekaert M."/>
        </authorList>
    </citation>
    <scope>NUCLEOTIDE SEQUENCE [LARGE SCALE GENOMIC DNA]</scope>
    <source>
        <strain evidence="4">wild</strain>
    </source>
</reference>
<dbReference type="SMART" id="SM00033">
    <property type="entry name" value="CH"/>
    <property type="match status" value="1"/>
</dbReference>
<dbReference type="PROSITE" id="PS01052">
    <property type="entry name" value="CALPONIN_1"/>
    <property type="match status" value="1"/>
</dbReference>
<dbReference type="Proteomes" id="UP000507470">
    <property type="component" value="Unassembled WGS sequence"/>
</dbReference>
<dbReference type="PANTHER" id="PTHR47385:SF14">
    <property type="entry name" value="TRANSGELIN"/>
    <property type="match status" value="1"/>
</dbReference>
<evidence type="ECO:0000313" key="4">
    <source>
        <dbReference type="Proteomes" id="UP000507470"/>
    </source>
</evidence>
<gene>
    <name evidence="3" type="ORF">MCOR_12926</name>
</gene>
<dbReference type="AlphaFoldDB" id="A0A6J8AZS8"/>
<dbReference type="Pfam" id="PF00307">
    <property type="entry name" value="CH"/>
    <property type="match status" value="1"/>
</dbReference>